<keyword evidence="2 7" id="KW-0813">Transport</keyword>
<dbReference type="InterPro" id="IPR008969">
    <property type="entry name" value="CarboxyPept-like_regulatory"/>
</dbReference>
<reference evidence="10 11" key="1">
    <citation type="submission" date="2019-03" db="EMBL/GenBank/DDBJ databases">
        <title>Genomic Encyclopedia of Type Strains, Phase IV (KMG-IV): sequencing the most valuable type-strain genomes for metagenomic binning, comparative biology and taxonomic classification.</title>
        <authorList>
            <person name="Goeker M."/>
        </authorList>
    </citation>
    <scope>NUCLEOTIDE SEQUENCE [LARGE SCALE GENOMIC DNA]</scope>
    <source>
        <strain evidence="10 11">DSM 100059</strain>
    </source>
</reference>
<dbReference type="Pfam" id="PF07715">
    <property type="entry name" value="Plug"/>
    <property type="match status" value="1"/>
</dbReference>
<organism evidence="10 11">
    <name type="scientific">Dinghuibacter silviterrae</name>
    <dbReference type="NCBI Taxonomy" id="1539049"/>
    <lineage>
        <taxon>Bacteria</taxon>
        <taxon>Pseudomonadati</taxon>
        <taxon>Bacteroidota</taxon>
        <taxon>Chitinophagia</taxon>
        <taxon>Chitinophagales</taxon>
        <taxon>Chitinophagaceae</taxon>
        <taxon>Dinghuibacter</taxon>
    </lineage>
</organism>
<keyword evidence="6 7" id="KW-0998">Cell outer membrane</keyword>
<accession>A0A4V3GLL4</accession>
<name>A0A4V3GLL4_9BACT</name>
<dbReference type="SUPFAM" id="SSF49464">
    <property type="entry name" value="Carboxypeptidase regulatory domain-like"/>
    <property type="match status" value="1"/>
</dbReference>
<comment type="subcellular location">
    <subcellularLocation>
        <location evidence="1 7">Cell outer membrane</location>
        <topology evidence="1 7">Multi-pass membrane protein</topology>
    </subcellularLocation>
</comment>
<dbReference type="Pfam" id="PF13715">
    <property type="entry name" value="CarbopepD_reg_2"/>
    <property type="match status" value="1"/>
</dbReference>
<evidence type="ECO:0000256" key="6">
    <source>
        <dbReference type="ARBA" id="ARBA00023237"/>
    </source>
</evidence>
<dbReference type="Gene3D" id="2.60.40.1120">
    <property type="entry name" value="Carboxypeptidase-like, regulatory domain"/>
    <property type="match status" value="1"/>
</dbReference>
<feature type="signal peptide" evidence="8">
    <location>
        <begin position="1"/>
        <end position="32"/>
    </location>
</feature>
<feature type="domain" description="Secretin/TonB short N-terminal" evidence="9">
    <location>
        <begin position="62"/>
        <end position="114"/>
    </location>
</feature>
<dbReference type="EMBL" id="SODV01000001">
    <property type="protein sequence ID" value="TDW99942.1"/>
    <property type="molecule type" value="Genomic_DNA"/>
</dbReference>
<evidence type="ECO:0000313" key="11">
    <source>
        <dbReference type="Proteomes" id="UP000294498"/>
    </source>
</evidence>
<evidence type="ECO:0000256" key="2">
    <source>
        <dbReference type="ARBA" id="ARBA00022448"/>
    </source>
</evidence>
<dbReference type="Pfam" id="PF07660">
    <property type="entry name" value="STN"/>
    <property type="match status" value="1"/>
</dbReference>
<dbReference type="InterPro" id="IPR037066">
    <property type="entry name" value="Plug_dom_sf"/>
</dbReference>
<dbReference type="InterPro" id="IPR039426">
    <property type="entry name" value="TonB-dep_rcpt-like"/>
</dbReference>
<keyword evidence="3 7" id="KW-1134">Transmembrane beta strand</keyword>
<evidence type="ECO:0000256" key="7">
    <source>
        <dbReference type="PROSITE-ProRule" id="PRU01360"/>
    </source>
</evidence>
<dbReference type="NCBIfam" id="TIGR04056">
    <property type="entry name" value="OMP_RagA_SusC"/>
    <property type="match status" value="1"/>
</dbReference>
<protein>
    <submittedName>
        <fullName evidence="10">TonB-linked SusC/RagA family outer membrane protein</fullName>
    </submittedName>
</protein>
<dbReference type="SMART" id="SM00965">
    <property type="entry name" value="STN"/>
    <property type="match status" value="1"/>
</dbReference>
<evidence type="ECO:0000256" key="8">
    <source>
        <dbReference type="SAM" id="SignalP"/>
    </source>
</evidence>
<keyword evidence="5 7" id="KW-0472">Membrane</keyword>
<dbReference type="GO" id="GO:0009279">
    <property type="term" value="C:cell outer membrane"/>
    <property type="evidence" value="ECO:0007669"/>
    <property type="project" value="UniProtKB-SubCell"/>
</dbReference>
<evidence type="ECO:0000256" key="1">
    <source>
        <dbReference type="ARBA" id="ARBA00004571"/>
    </source>
</evidence>
<feature type="chain" id="PRO_5020678158" evidence="8">
    <location>
        <begin position="33"/>
        <end position="1114"/>
    </location>
</feature>
<gene>
    <name evidence="10" type="ORF">EDB95_0959</name>
</gene>
<dbReference type="InterPro" id="IPR036942">
    <property type="entry name" value="Beta-barrel_TonB_sf"/>
</dbReference>
<dbReference type="InterPro" id="IPR023997">
    <property type="entry name" value="TonB-dep_OMP_SusC/RagA_CS"/>
</dbReference>
<dbReference type="Proteomes" id="UP000294498">
    <property type="component" value="Unassembled WGS sequence"/>
</dbReference>
<dbReference type="Gene3D" id="2.40.170.20">
    <property type="entry name" value="TonB-dependent receptor, beta-barrel domain"/>
    <property type="match status" value="1"/>
</dbReference>
<evidence type="ECO:0000259" key="9">
    <source>
        <dbReference type="SMART" id="SM00965"/>
    </source>
</evidence>
<evidence type="ECO:0000256" key="3">
    <source>
        <dbReference type="ARBA" id="ARBA00022452"/>
    </source>
</evidence>
<dbReference type="Gene3D" id="2.170.130.10">
    <property type="entry name" value="TonB-dependent receptor, plug domain"/>
    <property type="match status" value="1"/>
</dbReference>
<proteinExistence type="inferred from homology"/>
<evidence type="ECO:0000313" key="10">
    <source>
        <dbReference type="EMBL" id="TDW99942.1"/>
    </source>
</evidence>
<evidence type="ECO:0000256" key="5">
    <source>
        <dbReference type="ARBA" id="ARBA00023136"/>
    </source>
</evidence>
<keyword evidence="4 7" id="KW-0812">Transmembrane</keyword>
<dbReference type="NCBIfam" id="TIGR04057">
    <property type="entry name" value="SusC_RagA_signa"/>
    <property type="match status" value="1"/>
</dbReference>
<dbReference type="InterPro" id="IPR023996">
    <property type="entry name" value="TonB-dep_OMP_SusC/RagA"/>
</dbReference>
<dbReference type="AlphaFoldDB" id="A0A4V3GLL4"/>
<comment type="caution">
    <text evidence="10">The sequence shown here is derived from an EMBL/GenBank/DDBJ whole genome shotgun (WGS) entry which is preliminary data.</text>
</comment>
<dbReference type="InterPro" id="IPR012910">
    <property type="entry name" value="Plug_dom"/>
</dbReference>
<dbReference type="PROSITE" id="PS52016">
    <property type="entry name" value="TONB_DEPENDENT_REC_3"/>
    <property type="match status" value="1"/>
</dbReference>
<keyword evidence="11" id="KW-1185">Reference proteome</keyword>
<comment type="similarity">
    <text evidence="7">Belongs to the TonB-dependent receptor family.</text>
</comment>
<sequence length="1114" mass="120566">MGRWCPHAVKKAFFIMKLTVLLVLATTLQVSAKVNGQAKISLHLDKVEISRALNSIERQGVYHFLYNSRLSGIEQKVSIDAKEEDVRDVLTQMFTGTDLTYKMLENNLIVVLSAKPAPQDIKVTGRVTGASGESVVGASVTVKGTSNGTTTDYNGGFTLTVPDGGVLVISSIGFKTQEVPVSGQSVINIKMDPSSKVMDEVVVVGYGVQRKIDVTGAVSTVKGDEIARQASVNPISALQGKVAGVQITNSGSPGAAPQILIRGLGTYYGSTGPLYVVDGVWVSDVSFLNPADIETLSVLKDASSEAIYGINGANGVIVITTKKGSRSGKTTVTYNGSVGYQKVTNQVKMADAYQYAVMFNELGRATNSNPVLLDSSQFGTGTNWFDQILRNALVTNHQVDVSGGTDKSSYNFSLGYLYQDGVLKDNDYQRYTARMQNDFQITKNIKLGYTAVGMYATSDDPPGGIWHEIYSAPPVVPVYFKEGNYGDPGYYGLGQAVSNPQVSLDFNHAQSRDYNLTGGAYLDIKFLKHFTWHTNIGGEYIMNASRNYVPVYKATSTQANSVSSLSIINYDTRKWIAENTLTYSNIFGDHSITALVGQHADYYFYDEVHMSATGVPNQSSGNWYLGLGNGGSGTVSDVDPNTYNPAYPLESTVSSYFGRVQYSYKDRYSLNATMRGDGSSKFIGSNRWGYFPSVGAAWIVTGENFMQNQHVFNTLKVKGSWGKVGNVAIPTFVSTLTSVSGGGYSVIYGNTGVISNGVSVASITPPPLAWEKGVGTDIGLEAVTLANRLSIEADYYNKTTQGFVFQVNIPGSVGAATSYIITNVGNIRNRGFELSLNWKDNISKDFSYSIGGNVTINNNQVVSNSAGSQKIYNGGEGATGGLFTTVTTLGQPIGEYYGYKVVGVFQSAADVAAYKDSKGNLYQPSAQPGDFKYASTTGVGPISGNDRQYLGNPNPKYTYGINTNWAYKHFDLSVDVQGVADVSVYNANKGLRYGAENWTQDFYNKRWHGAGTSNSYPSVNIGGGTNYNPNSWFVESGSYFRIRNLQLGYTVPSNVLNRPWIQKIRVYADAQNPFNFFKYTGFSPEIGGTPGNAGIDNSIYPLYATYRLGVTLTF</sequence>
<evidence type="ECO:0000256" key="4">
    <source>
        <dbReference type="ARBA" id="ARBA00022692"/>
    </source>
</evidence>
<dbReference type="InterPro" id="IPR011662">
    <property type="entry name" value="Secretin/TonB_short_N"/>
</dbReference>
<dbReference type="SUPFAM" id="SSF56935">
    <property type="entry name" value="Porins"/>
    <property type="match status" value="1"/>
</dbReference>
<keyword evidence="8" id="KW-0732">Signal</keyword>